<evidence type="ECO:0000256" key="1">
    <source>
        <dbReference type="ARBA" id="ARBA00008875"/>
    </source>
</evidence>
<dbReference type="GO" id="GO:0016798">
    <property type="term" value="F:hydrolase activity, acting on glycosyl bonds"/>
    <property type="evidence" value="ECO:0007669"/>
    <property type="project" value="UniProtKB-KW"/>
</dbReference>
<proteinExistence type="inferred from homology"/>
<dbReference type="InterPro" id="IPR049165">
    <property type="entry name" value="GH39_as"/>
</dbReference>
<dbReference type="Pfam" id="PF01229">
    <property type="entry name" value="Glyco_hydro_39"/>
    <property type="match status" value="1"/>
</dbReference>
<dbReference type="SUPFAM" id="SSF51445">
    <property type="entry name" value="(Trans)glycosidases"/>
    <property type="match status" value="1"/>
</dbReference>
<keyword evidence="2" id="KW-0378">Hydrolase</keyword>
<protein>
    <recommendedName>
        <fullName evidence="4">Glycosyl hydrolases family 39 N-terminal catalytic domain-containing protein</fullName>
    </recommendedName>
</protein>
<evidence type="ECO:0000313" key="5">
    <source>
        <dbReference type="EMBL" id="CAF4919392.1"/>
    </source>
</evidence>
<sequence length="202" mass="24028">MSFTNSIEVNCNNCVGELRHIWTSIGFDEINWSYTERGKYLLKTLKVRNEYLDTVMEKPYYVRNHNIFTSGNMLSYPAGGSTNIYMENEDGRAYYSFEIIDKIYDNYVEHGFIPIIELDFMPLDLVPDSKDLSSDWAMGRDVGHESYEQNKWKLPPKDYKKWQQLIEIFANHLYGRYGEQVQNWYFEVWNEPNLTNYWLGSV</sequence>
<accession>A0A8S3CG29</accession>
<dbReference type="Proteomes" id="UP000681967">
    <property type="component" value="Unassembled WGS sequence"/>
</dbReference>
<dbReference type="PROSITE" id="PS01027">
    <property type="entry name" value="GLYCOSYL_HYDROL_F39"/>
    <property type="match status" value="1"/>
</dbReference>
<feature type="non-terminal residue" evidence="5">
    <location>
        <position position="202"/>
    </location>
</feature>
<dbReference type="InterPro" id="IPR017853">
    <property type="entry name" value="GH"/>
</dbReference>
<name>A0A8S3CG29_9BILA</name>
<evidence type="ECO:0000256" key="3">
    <source>
        <dbReference type="ARBA" id="ARBA00023295"/>
    </source>
</evidence>
<comment type="caution">
    <text evidence="5">The sequence shown here is derived from an EMBL/GenBank/DDBJ whole genome shotgun (WGS) entry which is preliminary data.</text>
</comment>
<dbReference type="InterPro" id="IPR049166">
    <property type="entry name" value="GH39_cat"/>
</dbReference>
<evidence type="ECO:0000259" key="4">
    <source>
        <dbReference type="Pfam" id="PF01229"/>
    </source>
</evidence>
<dbReference type="AlphaFoldDB" id="A0A8S3CG29"/>
<keyword evidence="3" id="KW-0326">Glycosidase</keyword>
<feature type="domain" description="Glycosyl hydrolases family 39 N-terminal catalytic" evidence="4">
    <location>
        <begin position="7"/>
        <end position="198"/>
    </location>
</feature>
<organism evidence="5 6">
    <name type="scientific">Rotaria magnacalcarata</name>
    <dbReference type="NCBI Taxonomy" id="392030"/>
    <lineage>
        <taxon>Eukaryota</taxon>
        <taxon>Metazoa</taxon>
        <taxon>Spiralia</taxon>
        <taxon>Gnathifera</taxon>
        <taxon>Rotifera</taxon>
        <taxon>Eurotatoria</taxon>
        <taxon>Bdelloidea</taxon>
        <taxon>Philodinida</taxon>
        <taxon>Philodinidae</taxon>
        <taxon>Rotaria</taxon>
    </lineage>
</organism>
<comment type="similarity">
    <text evidence="1">Belongs to the glycosyl hydrolase 39 family.</text>
</comment>
<evidence type="ECO:0000256" key="2">
    <source>
        <dbReference type="ARBA" id="ARBA00022801"/>
    </source>
</evidence>
<evidence type="ECO:0000313" key="6">
    <source>
        <dbReference type="Proteomes" id="UP000681967"/>
    </source>
</evidence>
<dbReference type="EMBL" id="CAJOBH010173889">
    <property type="protein sequence ID" value="CAF4919392.1"/>
    <property type="molecule type" value="Genomic_DNA"/>
</dbReference>
<reference evidence="5" key="1">
    <citation type="submission" date="2021-02" db="EMBL/GenBank/DDBJ databases">
        <authorList>
            <person name="Nowell W R."/>
        </authorList>
    </citation>
    <scope>NUCLEOTIDE SEQUENCE</scope>
</reference>
<dbReference type="Gene3D" id="3.20.20.80">
    <property type="entry name" value="Glycosidases"/>
    <property type="match status" value="1"/>
</dbReference>
<gene>
    <name evidence="5" type="ORF">BYL167_LOCUS52901</name>
</gene>